<dbReference type="KEGG" id="mbry:B1812_16230"/>
<keyword evidence="2" id="KW-0812">Transmembrane</keyword>
<dbReference type="PANTHER" id="PTHR35335:SF1">
    <property type="entry name" value="UPF0716 PROTEIN FXSA"/>
    <property type="match status" value="1"/>
</dbReference>
<feature type="compositionally biased region" description="Basic and acidic residues" evidence="1">
    <location>
        <begin position="115"/>
        <end position="141"/>
    </location>
</feature>
<proteinExistence type="predicted"/>
<keyword evidence="2" id="KW-1133">Transmembrane helix</keyword>
<keyword evidence="4" id="KW-1185">Reference proteome</keyword>
<organism evidence="3 4">
    <name type="scientific">Methylocystis bryophila</name>
    <dbReference type="NCBI Taxonomy" id="655015"/>
    <lineage>
        <taxon>Bacteria</taxon>
        <taxon>Pseudomonadati</taxon>
        <taxon>Pseudomonadota</taxon>
        <taxon>Alphaproteobacteria</taxon>
        <taxon>Hyphomicrobiales</taxon>
        <taxon>Methylocystaceae</taxon>
        <taxon>Methylocystis</taxon>
    </lineage>
</organism>
<dbReference type="Proteomes" id="UP000193978">
    <property type="component" value="Chromosome"/>
</dbReference>
<dbReference type="GO" id="GO:0016020">
    <property type="term" value="C:membrane"/>
    <property type="evidence" value="ECO:0007669"/>
    <property type="project" value="InterPro"/>
</dbReference>
<feature type="region of interest" description="Disordered" evidence="1">
    <location>
        <begin position="115"/>
        <end position="157"/>
    </location>
</feature>
<dbReference type="OrthoDB" id="9792788at2"/>
<sequence>MNRSKFFAYALAAWLLLEALAFVIVVELFGVTAALALALATTLIGLFDIKKLFDYLRRRSSAGRAPKEGEPKPDMVETGLHALATTLLILPGFASDLVGLALKAPSIRAGLAKRLRGESEGRRGPRTIDLKPNEWKSLDAPRKRRRVAKSSGAPPAG</sequence>
<gene>
    <name evidence="3" type="ORF">B1812_16230</name>
</gene>
<accession>A0A1W6N1M1</accession>
<dbReference type="STRING" id="655015.B1812_16230"/>
<evidence type="ECO:0000256" key="1">
    <source>
        <dbReference type="SAM" id="MobiDB-lite"/>
    </source>
</evidence>
<dbReference type="EMBL" id="CP019948">
    <property type="protein sequence ID" value="ARN83719.1"/>
    <property type="molecule type" value="Genomic_DNA"/>
</dbReference>
<protein>
    <submittedName>
        <fullName evidence="3">Exlusion protein FxsA</fullName>
    </submittedName>
</protein>
<evidence type="ECO:0000313" key="4">
    <source>
        <dbReference type="Proteomes" id="UP000193978"/>
    </source>
</evidence>
<dbReference type="InterPro" id="IPR007313">
    <property type="entry name" value="FxsA"/>
</dbReference>
<dbReference type="RefSeq" id="WP_102938210.1">
    <property type="nucleotide sequence ID" value="NZ_AP027149.1"/>
</dbReference>
<reference evidence="3 4" key="1">
    <citation type="submission" date="2017-02" db="EMBL/GenBank/DDBJ databases">
        <authorList>
            <person name="Peterson S.W."/>
        </authorList>
    </citation>
    <scope>NUCLEOTIDE SEQUENCE [LARGE SCALE GENOMIC DNA]</scope>
    <source>
        <strain evidence="3 4">S285</strain>
    </source>
</reference>
<dbReference type="Pfam" id="PF04186">
    <property type="entry name" value="FxsA"/>
    <property type="match status" value="1"/>
</dbReference>
<dbReference type="NCBIfam" id="NF008528">
    <property type="entry name" value="PRK11463.1-2"/>
    <property type="match status" value="1"/>
</dbReference>
<dbReference type="PANTHER" id="PTHR35335">
    <property type="entry name" value="UPF0716 PROTEIN FXSA"/>
    <property type="match status" value="1"/>
</dbReference>
<dbReference type="AlphaFoldDB" id="A0A1W6N1M1"/>
<name>A0A1W6N1M1_9HYPH</name>
<keyword evidence="2" id="KW-0472">Membrane</keyword>
<feature type="transmembrane region" description="Helical" evidence="2">
    <location>
        <begin position="31"/>
        <end position="49"/>
    </location>
</feature>
<evidence type="ECO:0000313" key="3">
    <source>
        <dbReference type="EMBL" id="ARN83719.1"/>
    </source>
</evidence>
<evidence type="ECO:0000256" key="2">
    <source>
        <dbReference type="SAM" id="Phobius"/>
    </source>
</evidence>